<comment type="caution">
    <text evidence="2">The sequence shown here is derived from an EMBL/GenBank/DDBJ whole genome shotgun (WGS) entry which is preliminary data.</text>
</comment>
<keyword evidence="1" id="KW-0732">Signal</keyword>
<dbReference type="EMBL" id="JAGEVF010000003">
    <property type="protein sequence ID" value="MBO3116237.1"/>
    <property type="molecule type" value="Genomic_DNA"/>
</dbReference>
<name>A0ABS3T0H1_9FLAO</name>
<gene>
    <name evidence="2" type="ORF">J4050_05725</name>
</gene>
<evidence type="ECO:0000256" key="1">
    <source>
        <dbReference type="SAM" id="SignalP"/>
    </source>
</evidence>
<feature type="chain" id="PRO_5045756613" description="Cytochrome c" evidence="1">
    <location>
        <begin position="23"/>
        <end position="152"/>
    </location>
</feature>
<accession>A0ABS3T0H1</accession>
<feature type="signal peptide" evidence="1">
    <location>
        <begin position="1"/>
        <end position="22"/>
    </location>
</feature>
<evidence type="ECO:0000313" key="2">
    <source>
        <dbReference type="EMBL" id="MBO3116237.1"/>
    </source>
</evidence>
<evidence type="ECO:0000313" key="3">
    <source>
        <dbReference type="Proteomes" id="UP000676776"/>
    </source>
</evidence>
<evidence type="ECO:0008006" key="4">
    <source>
        <dbReference type="Google" id="ProtNLM"/>
    </source>
</evidence>
<dbReference type="RefSeq" id="WP_208153169.1">
    <property type="nucleotide sequence ID" value="NZ_JAGEVF010000003.1"/>
</dbReference>
<keyword evidence="3" id="KW-1185">Reference proteome</keyword>
<protein>
    <recommendedName>
        <fullName evidence="4">Cytochrome c</fullName>
    </recommendedName>
</protein>
<sequence>MVSFLSSSLRLFLVLLSIFTFSCKDNKSVEEETESTNNDFIMYQPSEMANFMNALYAYNQGIKEQITNGEVPTHMPLDLMTLHSAEMTKGKDRSQAWQNVVDVYIESQKQVADSLSSEDLKLRYNAAINNCLACHKTECTGPIPRIRKLLIQ</sequence>
<dbReference type="Proteomes" id="UP000676776">
    <property type="component" value="Unassembled WGS sequence"/>
</dbReference>
<organism evidence="2 3">
    <name type="scientific">Winogradskyella pelagia</name>
    <dbReference type="NCBI Taxonomy" id="2819984"/>
    <lineage>
        <taxon>Bacteria</taxon>
        <taxon>Pseudomonadati</taxon>
        <taxon>Bacteroidota</taxon>
        <taxon>Flavobacteriia</taxon>
        <taxon>Flavobacteriales</taxon>
        <taxon>Flavobacteriaceae</taxon>
        <taxon>Winogradskyella</taxon>
    </lineage>
</organism>
<proteinExistence type="predicted"/>
<reference evidence="2 3" key="1">
    <citation type="submission" date="2021-03" db="EMBL/GenBank/DDBJ databases">
        <title>Winogradskyella sp. nov., isolated from costal sediment.</title>
        <authorList>
            <person name="Gao C."/>
        </authorList>
    </citation>
    <scope>NUCLEOTIDE SEQUENCE [LARGE SCALE GENOMIC DNA]</scope>
    <source>
        <strain evidence="2 3">DF17</strain>
    </source>
</reference>